<organism evidence="2 3">
    <name type="scientific">Mucilaginibacter gossypii</name>
    <dbReference type="NCBI Taxonomy" id="551996"/>
    <lineage>
        <taxon>Bacteria</taxon>
        <taxon>Pseudomonadati</taxon>
        <taxon>Bacteroidota</taxon>
        <taxon>Sphingobacteriia</taxon>
        <taxon>Sphingobacteriales</taxon>
        <taxon>Sphingobacteriaceae</taxon>
        <taxon>Mucilaginibacter</taxon>
    </lineage>
</organism>
<feature type="domain" description="SnoaL-like" evidence="1">
    <location>
        <begin position="26"/>
        <end position="128"/>
    </location>
</feature>
<dbReference type="STRING" id="551996.SAMN05192573_11090"/>
<dbReference type="InterPro" id="IPR037401">
    <property type="entry name" value="SnoaL-like"/>
</dbReference>
<accession>A0A1G8D0L6</accession>
<dbReference type="Gene3D" id="3.10.450.50">
    <property type="match status" value="1"/>
</dbReference>
<dbReference type="RefSeq" id="WP_091170594.1">
    <property type="nucleotide sequence ID" value="NZ_FNCG01000010.1"/>
</dbReference>
<protein>
    <recommendedName>
        <fullName evidence="1">SnoaL-like domain-containing protein</fullName>
    </recommendedName>
</protein>
<dbReference type="SUPFAM" id="SSF54427">
    <property type="entry name" value="NTF2-like"/>
    <property type="match status" value="1"/>
</dbReference>
<dbReference type="Pfam" id="PF12680">
    <property type="entry name" value="SnoaL_2"/>
    <property type="match status" value="1"/>
</dbReference>
<sequence length="146" mass="16263">METEIEDNGTRTADISSLVLKFLDTATRDPAEWLNLLHDDAVLVFPYAESAGLPVVVAGKDVIKKATASFLQMVPGIRFNNPVVYPTLDPHKAFATYEACVTVAATGREYEQNYITMFTEQAGKIIEMYEYYDPVKLNAAFSESQK</sequence>
<evidence type="ECO:0000313" key="2">
    <source>
        <dbReference type="EMBL" id="SDH51306.1"/>
    </source>
</evidence>
<gene>
    <name evidence="2" type="ORF">SAMN05192573_11090</name>
</gene>
<dbReference type="InterPro" id="IPR032710">
    <property type="entry name" value="NTF2-like_dom_sf"/>
</dbReference>
<dbReference type="Proteomes" id="UP000199705">
    <property type="component" value="Unassembled WGS sequence"/>
</dbReference>
<proteinExistence type="predicted"/>
<name>A0A1G8D0L6_9SPHI</name>
<dbReference type="EMBL" id="FNCG01000010">
    <property type="protein sequence ID" value="SDH51306.1"/>
    <property type="molecule type" value="Genomic_DNA"/>
</dbReference>
<keyword evidence="3" id="KW-1185">Reference proteome</keyword>
<evidence type="ECO:0000259" key="1">
    <source>
        <dbReference type="Pfam" id="PF12680"/>
    </source>
</evidence>
<evidence type="ECO:0000313" key="3">
    <source>
        <dbReference type="Proteomes" id="UP000199705"/>
    </source>
</evidence>
<reference evidence="3" key="1">
    <citation type="submission" date="2016-10" db="EMBL/GenBank/DDBJ databases">
        <authorList>
            <person name="Varghese N."/>
            <person name="Submissions S."/>
        </authorList>
    </citation>
    <scope>NUCLEOTIDE SEQUENCE [LARGE SCALE GENOMIC DNA]</scope>
    <source>
        <strain evidence="3">Gh-67</strain>
    </source>
</reference>
<dbReference type="AlphaFoldDB" id="A0A1G8D0L6"/>